<evidence type="ECO:0000259" key="2">
    <source>
        <dbReference type="Pfam" id="PF21787"/>
    </source>
</evidence>
<dbReference type="PANTHER" id="PTHR47577:SF2">
    <property type="entry name" value="THAP DOMAIN CONTAINING 9"/>
    <property type="match status" value="1"/>
</dbReference>
<evidence type="ECO:0000256" key="1">
    <source>
        <dbReference type="SAM" id="Coils"/>
    </source>
</evidence>
<protein>
    <recommendedName>
        <fullName evidence="6">Transposable element</fullName>
    </recommendedName>
</protein>
<evidence type="ECO:0000259" key="4">
    <source>
        <dbReference type="Pfam" id="PF21789"/>
    </source>
</evidence>
<feature type="non-terminal residue" evidence="5">
    <location>
        <position position="1"/>
    </location>
</feature>
<keyword evidence="1" id="KW-0175">Coiled coil</keyword>
<evidence type="ECO:0000313" key="5">
    <source>
        <dbReference type="EMBL" id="JAT93382.1"/>
    </source>
</evidence>
<dbReference type="EMBL" id="GFAC01005806">
    <property type="protein sequence ID" value="JAT93382.1"/>
    <property type="molecule type" value="mRNA"/>
</dbReference>
<name>A0A1E1X2D4_9ACAR</name>
<dbReference type="Pfam" id="PF21788">
    <property type="entry name" value="TNP-like_GBD"/>
    <property type="match status" value="1"/>
</dbReference>
<dbReference type="AlphaFoldDB" id="A0A1E1X2D4"/>
<evidence type="ECO:0008006" key="6">
    <source>
        <dbReference type="Google" id="ProtNLM"/>
    </source>
</evidence>
<feature type="domain" description="Transposable element P transposase-like RNase H C-terminal" evidence="4">
    <location>
        <begin position="497"/>
        <end position="525"/>
    </location>
</feature>
<dbReference type="InterPro" id="IPR048366">
    <property type="entry name" value="TNP-like_GBD"/>
</dbReference>
<dbReference type="InterPro" id="IPR048367">
    <property type="entry name" value="TNP-like_RNaseH_C"/>
</dbReference>
<organism evidence="5">
    <name type="scientific">Amblyomma aureolatum</name>
    <dbReference type="NCBI Taxonomy" id="187763"/>
    <lineage>
        <taxon>Eukaryota</taxon>
        <taxon>Metazoa</taxon>
        <taxon>Ecdysozoa</taxon>
        <taxon>Arthropoda</taxon>
        <taxon>Chelicerata</taxon>
        <taxon>Arachnida</taxon>
        <taxon>Acari</taxon>
        <taxon>Parasitiformes</taxon>
        <taxon>Ixodida</taxon>
        <taxon>Ixodoidea</taxon>
        <taxon>Ixodidae</taxon>
        <taxon>Amblyomminae</taxon>
        <taxon>Amblyomma</taxon>
    </lineage>
</organism>
<proteinExistence type="evidence at transcript level"/>
<accession>A0A1E1X2D4</accession>
<dbReference type="InterPro" id="IPR048365">
    <property type="entry name" value="TNP-like_RNaseH_N"/>
</dbReference>
<dbReference type="Pfam" id="PF21787">
    <property type="entry name" value="TNP-like_RNaseH_N"/>
    <property type="match status" value="1"/>
</dbReference>
<dbReference type="PANTHER" id="PTHR47577">
    <property type="entry name" value="THAP DOMAIN-CONTAINING PROTEIN 6"/>
    <property type="match status" value="1"/>
</dbReference>
<evidence type="ECO:0000259" key="3">
    <source>
        <dbReference type="Pfam" id="PF21788"/>
    </source>
</evidence>
<reference evidence="5" key="1">
    <citation type="journal article" date="2017" name="Front. Cell. Infect. Microbiol.">
        <title>The Distinct Transcriptional Response of the Midgut of Amblyomma sculptum and Amblyomma aureolatum Ticks to Rickettsia rickettsii Correlates to Their Differences in Susceptibility to Infection.</title>
        <authorList>
            <person name="Martins L.A."/>
            <person name="Galletti M.F.B.M."/>
            <person name="Ribeiro J.M."/>
            <person name="Fujita A."/>
            <person name="Costa F.B."/>
            <person name="Labruna M.B."/>
            <person name="Daffre S."/>
            <person name="Fogaca A.C."/>
        </authorList>
    </citation>
    <scope>NUCLEOTIDE SEQUENCE</scope>
</reference>
<feature type="domain" description="Transposable element P transposase-like GTP-binding insertion" evidence="3">
    <location>
        <begin position="315"/>
        <end position="425"/>
    </location>
</feature>
<feature type="domain" description="Transposable element P transposase-like RNase H" evidence="2">
    <location>
        <begin position="152"/>
        <end position="285"/>
    </location>
</feature>
<dbReference type="Pfam" id="PF21789">
    <property type="entry name" value="TNP-like_RNaseH_C"/>
    <property type="match status" value="1"/>
</dbReference>
<feature type="coiled-coil region" evidence="1">
    <location>
        <begin position="43"/>
        <end position="70"/>
    </location>
</feature>
<sequence length="754" mass="84836">ESRGESCAQCKYQRKLAQNQMRRAKKKSACNEKKKSKNIIRNLARTRRRLTSAQAQISQMHERNEALSEQEFEKRIQALPRKQQLAVKNCFVAARRKSTRGMKYDDEWIVECLLMRMRSPRLYEHLRRQGIMILPGRSCLQKYLQRFKGGFGLNPNIFTALREKTKDMDTFSCHGGLVIDEIKLSENLNVKSSGEIEGFVDLGDHTPGEYKGVLANHGMIVLFQPFTGNWTQILGVFASRGNVKAPTLAKIILESIVLAEQAGLYVDSVTCDGASWNRSMWQRFGIQGSAGHVKCSAKHPVDTNRKLFFVSDFPHLIKNVRNAFVSKGYLTPGGHVHSGIIQAALNVDRENVTLKAMPKITDAHIRPNNFEKMKVDLAFQLFGDEVIKGLFLHRRHVESIYTRVQPTEDFVKLINRLIRVMTSRITKRALKPGSPDMRFLEAFLVYLDKWEEHAKPAGGGFVSDSTAAGLRVTIKSTLGLLSYLSTSVGFKYLLTSRLSQDKLENLFGIIRQSSGCNDHPTVSQFLVTVNLMAFYNLAKSPRGGNCSQDVVQALLNPSDTNKTSVKHVLDSMDSLMDRGRVDEAETVIDTLISESDHTGYTEKKSNSALLYYVAGYVTRKMIAKTACPSCAGHLCISNTEASANADAYFTANFDNGGLIYPSQALSSAVKLMEDSFTSFFSKNKLHMESLLELASLLHSLTFPTLGCPEHEKQTLSAVLKFYVLLRFRFFVKGLNKERDGQRERLKLLKLRHCN</sequence>